<keyword evidence="3" id="KW-1185">Reference proteome</keyword>
<dbReference type="Pfam" id="PF18545">
    <property type="entry name" value="HalOD1"/>
    <property type="match status" value="1"/>
</dbReference>
<gene>
    <name evidence="2" type="ORF">C444_10909</name>
</gene>
<organism evidence="2 3">
    <name type="scientific">Haloarcula japonica (strain ATCC 49778 / DSM 6131 / JCM 7785 / NBRC 101032 / NCIMB 13157 / TR-1)</name>
    <dbReference type="NCBI Taxonomy" id="1227453"/>
    <lineage>
        <taxon>Archaea</taxon>
        <taxon>Methanobacteriati</taxon>
        <taxon>Methanobacteriota</taxon>
        <taxon>Stenosarchaea group</taxon>
        <taxon>Halobacteria</taxon>
        <taxon>Halobacteriales</taxon>
        <taxon>Haloarculaceae</taxon>
        <taxon>Haloarcula</taxon>
    </lineage>
</organism>
<dbReference type="EMBL" id="AOLY01000035">
    <property type="protein sequence ID" value="EMA30388.1"/>
    <property type="molecule type" value="Genomic_DNA"/>
</dbReference>
<evidence type="ECO:0000313" key="3">
    <source>
        <dbReference type="Proteomes" id="UP000011524"/>
    </source>
</evidence>
<accession>M0LB93</accession>
<dbReference type="RefSeq" id="WP_004592824.1">
    <property type="nucleotide sequence ID" value="NZ_AOLY01000035.1"/>
</dbReference>
<dbReference type="Proteomes" id="UP000011524">
    <property type="component" value="Unassembled WGS sequence"/>
</dbReference>
<sequence length="76" mass="8314">MKRSVDPPTPIHIAVKETVAALEDCHPTQLGSLDMVVDGERLDSVLDAPPEELPILFQYCGYTVTIDDMGTLCVEN</sequence>
<protein>
    <recommendedName>
        <fullName evidence="1">Halobacterial output domain-containing protein</fullName>
    </recommendedName>
</protein>
<dbReference type="InterPro" id="IPR040624">
    <property type="entry name" value="HalOD1"/>
</dbReference>
<feature type="domain" description="Halobacterial output" evidence="1">
    <location>
        <begin position="10"/>
        <end position="75"/>
    </location>
</feature>
<dbReference type="PATRIC" id="fig|1227453.3.peg.2143"/>
<dbReference type="eggNOG" id="arCOG08928">
    <property type="taxonomic scope" value="Archaea"/>
</dbReference>
<reference evidence="2 3" key="1">
    <citation type="journal article" date="2014" name="PLoS Genet.">
        <title>Phylogenetically driven sequencing of extremely halophilic archaea reveals strategies for static and dynamic osmo-response.</title>
        <authorList>
            <person name="Becker E.A."/>
            <person name="Seitzer P.M."/>
            <person name="Tritt A."/>
            <person name="Larsen D."/>
            <person name="Krusor M."/>
            <person name="Yao A.I."/>
            <person name="Wu D."/>
            <person name="Madern D."/>
            <person name="Eisen J.A."/>
            <person name="Darling A.E."/>
            <person name="Facciotti M.T."/>
        </authorList>
    </citation>
    <scope>NUCLEOTIDE SEQUENCE [LARGE SCALE GENOMIC DNA]</scope>
    <source>
        <strain evidence="3">ATCC 49778 / DSM 6131 / JCM 7785 / NBRC 101032 / NCIMB 13157 / TR-1</strain>
    </source>
</reference>
<comment type="caution">
    <text evidence="2">The sequence shown here is derived from an EMBL/GenBank/DDBJ whole genome shotgun (WGS) entry which is preliminary data.</text>
</comment>
<dbReference type="AlphaFoldDB" id="M0LB93"/>
<evidence type="ECO:0000313" key="2">
    <source>
        <dbReference type="EMBL" id="EMA30388.1"/>
    </source>
</evidence>
<dbReference type="OrthoDB" id="205616at2157"/>
<evidence type="ECO:0000259" key="1">
    <source>
        <dbReference type="Pfam" id="PF18545"/>
    </source>
</evidence>
<proteinExistence type="predicted"/>
<name>M0LB93_HALJT</name>